<keyword evidence="3" id="KW-1185">Reference proteome</keyword>
<accession>A0A6L9SFM1</accession>
<dbReference type="Gene3D" id="3.90.1200.10">
    <property type="match status" value="1"/>
</dbReference>
<keyword evidence="2" id="KW-0808">Transferase</keyword>
<gene>
    <name evidence="2" type="ORF">G1H10_24995</name>
</gene>
<dbReference type="GO" id="GO:0016740">
    <property type="term" value="F:transferase activity"/>
    <property type="evidence" value="ECO:0007669"/>
    <property type="project" value="UniProtKB-KW"/>
</dbReference>
<reference evidence="2 3" key="1">
    <citation type="submission" date="2020-02" db="EMBL/GenBank/DDBJ databases">
        <authorList>
            <person name="Li X.-J."/>
            <person name="Han X.-M."/>
        </authorList>
    </citation>
    <scope>NUCLEOTIDE SEQUENCE [LARGE SCALE GENOMIC DNA]</scope>
    <source>
        <strain evidence="2 3">CCTCC AB 2017055</strain>
    </source>
</reference>
<dbReference type="Proteomes" id="UP000475214">
    <property type="component" value="Unassembled WGS sequence"/>
</dbReference>
<dbReference type="SUPFAM" id="SSF56112">
    <property type="entry name" value="Protein kinase-like (PK-like)"/>
    <property type="match status" value="1"/>
</dbReference>
<comment type="caution">
    <text evidence="2">The sequence shown here is derived from an EMBL/GenBank/DDBJ whole genome shotgun (WGS) entry which is preliminary data.</text>
</comment>
<dbReference type="AlphaFoldDB" id="A0A6L9SFM1"/>
<dbReference type="EMBL" id="JAAGOA010000022">
    <property type="protein sequence ID" value="NEE03428.1"/>
    <property type="molecule type" value="Genomic_DNA"/>
</dbReference>
<evidence type="ECO:0000313" key="2">
    <source>
        <dbReference type="EMBL" id="NEE03428.1"/>
    </source>
</evidence>
<feature type="domain" description="Aminoglycoside phosphotransferase" evidence="1">
    <location>
        <begin position="62"/>
        <end position="240"/>
    </location>
</feature>
<evidence type="ECO:0000259" key="1">
    <source>
        <dbReference type="Pfam" id="PF01636"/>
    </source>
</evidence>
<dbReference type="InterPro" id="IPR002575">
    <property type="entry name" value="Aminoglycoside_PTrfase"/>
</dbReference>
<dbReference type="InterPro" id="IPR011009">
    <property type="entry name" value="Kinase-like_dom_sf"/>
</dbReference>
<name>A0A6L9SFM1_9ACTN</name>
<protein>
    <submittedName>
        <fullName evidence="2">Aminoglycoside phosphotransferase family protein</fullName>
    </submittedName>
</protein>
<organism evidence="2 3">
    <name type="scientific">Phytoactinopolyspora halotolerans</name>
    <dbReference type="NCBI Taxonomy" id="1981512"/>
    <lineage>
        <taxon>Bacteria</taxon>
        <taxon>Bacillati</taxon>
        <taxon>Actinomycetota</taxon>
        <taxon>Actinomycetes</taxon>
        <taxon>Jiangellales</taxon>
        <taxon>Jiangellaceae</taxon>
        <taxon>Phytoactinopolyspora</taxon>
    </lineage>
</organism>
<dbReference type="Pfam" id="PF01636">
    <property type="entry name" value="APH"/>
    <property type="match status" value="1"/>
</dbReference>
<proteinExistence type="predicted"/>
<sequence>MSGMKEADLQYVCQAFTLGGLHDVQRVARGAMGAVWRIDVSSPVSTSLTTYAGKELFWEIPSADAVVDEVRFVDACRDAGVPSPTPLATPDGDYLVTDMSGRVWRLYEWVDGRVPELSDEDTVRWLAAQIGHIHALGITPPAGVEPHPFYQRVDVDWESLAGDAAASGTGWAPDLEAKLDQLVELSDLVNTAPDDEPVMCHRDPKATNVLQDAAGRRWLVDWDNSGPMDPARELGLLLMHHLNDVDALRSISATYREHGGVPTLHDAHAFATGLAVWLNFLYGQARVVLDADTTDDDRRFAEPRVTGLLHTMPTLAQLERAAMAVAS</sequence>
<evidence type="ECO:0000313" key="3">
    <source>
        <dbReference type="Proteomes" id="UP000475214"/>
    </source>
</evidence>
<dbReference type="RefSeq" id="WP_163743090.1">
    <property type="nucleotide sequence ID" value="NZ_JAAGOA010000022.1"/>
</dbReference>